<keyword evidence="1" id="KW-0812">Transmembrane</keyword>
<feature type="domain" description="Signal transduction histidine kinase internal region" evidence="2">
    <location>
        <begin position="162"/>
        <end position="239"/>
    </location>
</feature>
<feature type="transmembrane region" description="Helical" evidence="1">
    <location>
        <begin position="117"/>
        <end position="140"/>
    </location>
</feature>
<dbReference type="Proteomes" id="UP000005938">
    <property type="component" value="Unassembled WGS sequence"/>
</dbReference>
<dbReference type="eggNOG" id="COG2972">
    <property type="taxonomic scope" value="Bacteria"/>
</dbReference>
<dbReference type="RefSeq" id="WP_008241321.1">
    <property type="nucleotide sequence ID" value="NZ_AJJU01000037.1"/>
</dbReference>
<dbReference type="GO" id="GO:0016020">
    <property type="term" value="C:membrane"/>
    <property type="evidence" value="ECO:0007669"/>
    <property type="project" value="InterPro"/>
</dbReference>
<dbReference type="InterPro" id="IPR010559">
    <property type="entry name" value="Sig_transdc_His_kin_internal"/>
</dbReference>
<dbReference type="EMBL" id="AJJU01000037">
    <property type="protein sequence ID" value="EID72395.1"/>
    <property type="molecule type" value="Genomic_DNA"/>
</dbReference>
<keyword evidence="1" id="KW-1133">Transmembrane helix</keyword>
<dbReference type="AlphaFoldDB" id="I0W7M9"/>
<evidence type="ECO:0000259" key="2">
    <source>
        <dbReference type="Pfam" id="PF06580"/>
    </source>
</evidence>
<keyword evidence="3" id="KW-0418">Kinase</keyword>
<keyword evidence="4" id="KW-1185">Reference proteome</keyword>
<gene>
    <name evidence="3" type="ORF">W5A_12846</name>
</gene>
<keyword evidence="1" id="KW-0472">Membrane</keyword>
<feature type="transmembrane region" description="Helical" evidence="1">
    <location>
        <begin position="12"/>
        <end position="33"/>
    </location>
</feature>
<proteinExistence type="predicted"/>
<protein>
    <submittedName>
        <fullName evidence="3">Two-component system sensor histidine kinase</fullName>
    </submittedName>
</protein>
<dbReference type="STRING" id="946077.W5A_12846"/>
<accession>I0W7M9</accession>
<dbReference type="OrthoDB" id="9809908at2"/>
<feature type="transmembrane region" description="Helical" evidence="1">
    <location>
        <begin position="82"/>
        <end position="105"/>
    </location>
</feature>
<evidence type="ECO:0000313" key="4">
    <source>
        <dbReference type="Proteomes" id="UP000005938"/>
    </source>
</evidence>
<comment type="caution">
    <text evidence="3">The sequence shown here is derived from an EMBL/GenBank/DDBJ whole genome shotgun (WGS) entry which is preliminary data.</text>
</comment>
<sequence length="345" mass="39909">MKLLLLRIKEHRYFIGFLLLFAYAESIQVRILIRRDVNAYTFTPDAAIGALISIGFLFVIMRFFLTKYINGEGYPIKKIVSVFMLSLVTYVILNNLFSFVIAIAFDTVSKNFNTQVLVSKNFGLVLDAIIYGSFYLAYYFNRRHRMQQQQLVAYHEALSEVKISQLKSQLNPHFLFNNLNILDQLIEEDGIKASTFLNDFSELYRYVLYTSDKQLVSLQEELQFAQSYIDLIKHKYGDAYLFTIRRPQNMDGFIPPLTLQLLLENAVQHNIGTRDKPILIEVFTEDQMIIVSNTCAKKKQVKTNGGRALKNLTEQYILLTDRSIQIVETAELFSVNLPIIKSTNQ</sequence>
<evidence type="ECO:0000313" key="3">
    <source>
        <dbReference type="EMBL" id="EID72395.1"/>
    </source>
</evidence>
<dbReference type="PANTHER" id="PTHR34220">
    <property type="entry name" value="SENSOR HISTIDINE KINASE YPDA"/>
    <property type="match status" value="1"/>
</dbReference>
<organism evidence="3 4">
    <name type="scientific">Imtechella halotolerans K1</name>
    <dbReference type="NCBI Taxonomy" id="946077"/>
    <lineage>
        <taxon>Bacteria</taxon>
        <taxon>Pseudomonadati</taxon>
        <taxon>Bacteroidota</taxon>
        <taxon>Flavobacteriia</taxon>
        <taxon>Flavobacteriales</taxon>
        <taxon>Flavobacteriaceae</taxon>
        <taxon>Imtechella</taxon>
    </lineage>
</organism>
<dbReference type="InterPro" id="IPR050640">
    <property type="entry name" value="Bact_2-comp_sensor_kinase"/>
</dbReference>
<evidence type="ECO:0000256" key="1">
    <source>
        <dbReference type="SAM" id="Phobius"/>
    </source>
</evidence>
<dbReference type="Pfam" id="PF06580">
    <property type="entry name" value="His_kinase"/>
    <property type="match status" value="1"/>
</dbReference>
<name>I0W7M9_9FLAO</name>
<reference evidence="3 4" key="1">
    <citation type="journal article" date="2012" name="J. Bacteriol.">
        <title>Genome Sequence of the Halotolerant Bacterium Imtechella halotolerans K1T.</title>
        <authorList>
            <person name="Kumar S."/>
            <person name="Vikram S."/>
            <person name="Subramanian S."/>
            <person name="Raghava G.P."/>
            <person name="Pinnaka A.K."/>
        </authorList>
    </citation>
    <scope>NUCLEOTIDE SEQUENCE [LARGE SCALE GENOMIC DNA]</scope>
    <source>
        <strain evidence="3 4">K1</strain>
    </source>
</reference>
<keyword evidence="3" id="KW-0808">Transferase</keyword>
<dbReference type="PANTHER" id="PTHR34220:SF7">
    <property type="entry name" value="SENSOR HISTIDINE KINASE YPDA"/>
    <property type="match status" value="1"/>
</dbReference>
<dbReference type="GO" id="GO:0000155">
    <property type="term" value="F:phosphorelay sensor kinase activity"/>
    <property type="evidence" value="ECO:0007669"/>
    <property type="project" value="InterPro"/>
</dbReference>
<feature type="transmembrane region" description="Helical" evidence="1">
    <location>
        <begin position="39"/>
        <end position="61"/>
    </location>
</feature>